<dbReference type="Pfam" id="PF03548">
    <property type="entry name" value="LolA"/>
    <property type="match status" value="1"/>
</dbReference>
<accession>A0A2N9YA65</accession>
<evidence type="ECO:0000256" key="3">
    <source>
        <dbReference type="ARBA" id="ARBA00011245"/>
    </source>
</evidence>
<evidence type="ECO:0000256" key="6">
    <source>
        <dbReference type="ARBA" id="ARBA00022729"/>
    </source>
</evidence>
<dbReference type="HAMAP" id="MF_00240">
    <property type="entry name" value="LolA"/>
    <property type="match status" value="1"/>
</dbReference>
<keyword evidence="9 10" id="KW-0143">Chaperone</keyword>
<evidence type="ECO:0000313" key="11">
    <source>
        <dbReference type="EMBL" id="AUI67358.1"/>
    </source>
</evidence>
<comment type="subcellular location">
    <subcellularLocation>
        <location evidence="1 10">Periplasm</location>
    </subcellularLocation>
</comment>
<keyword evidence="12" id="KW-1185">Reference proteome</keyword>
<dbReference type="CDD" id="cd16325">
    <property type="entry name" value="LolA"/>
    <property type="match status" value="1"/>
</dbReference>
<comment type="similarity">
    <text evidence="2 10">Belongs to the LolA family.</text>
</comment>
<dbReference type="Proteomes" id="UP000234271">
    <property type="component" value="Chromosome"/>
</dbReference>
<comment type="subunit">
    <text evidence="3 10">Monomer.</text>
</comment>
<comment type="function">
    <text evidence="10">Participates in the translocation of lipoproteins from the inner membrane to the outer membrane. Only forms a complex with a lipoprotein if the residue after the N-terminal Cys is not an aspartate (The Asp acts as a targeting signal to indicate that the lipoprotein should stay in the inner membrane).</text>
</comment>
<sequence length="203" mass="23210" precursor="true">MRTNYYWFVILLLLSQSLKADDALDAFLNNFKTLHAEFTQVLYAENGELLQSSSGEMYIKRPGKFRWFYKSPYEQLIIADGERVWIHDADLEQVTVKALDKALGQTPALLLTSETNVNENFTVKRLSATSGIIVLEIRPKGEQPQFEKLILTLENDTLQKLELQDNLGQKSLISFSKMQKNLTVDEDLFIFTPPAGTDIIKDM</sequence>
<evidence type="ECO:0000256" key="5">
    <source>
        <dbReference type="ARBA" id="ARBA00022448"/>
    </source>
</evidence>
<dbReference type="SUPFAM" id="SSF89392">
    <property type="entry name" value="Prokaryotic lipoproteins and lipoprotein localization factors"/>
    <property type="match status" value="1"/>
</dbReference>
<evidence type="ECO:0000256" key="4">
    <source>
        <dbReference type="ARBA" id="ARBA00014035"/>
    </source>
</evidence>
<evidence type="ECO:0000256" key="10">
    <source>
        <dbReference type="HAMAP-Rule" id="MF_00240"/>
    </source>
</evidence>
<feature type="signal peptide" evidence="10">
    <location>
        <begin position="1"/>
        <end position="20"/>
    </location>
</feature>
<dbReference type="GO" id="GO:0044874">
    <property type="term" value="P:lipoprotein localization to outer membrane"/>
    <property type="evidence" value="ECO:0007669"/>
    <property type="project" value="UniProtKB-UniRule"/>
</dbReference>
<dbReference type="OrthoDB" id="9787361at2"/>
<name>A0A2N9YA65_9GAMM</name>
<dbReference type="GO" id="GO:0030288">
    <property type="term" value="C:outer membrane-bounded periplasmic space"/>
    <property type="evidence" value="ECO:0007669"/>
    <property type="project" value="TreeGrafter"/>
</dbReference>
<keyword evidence="6 10" id="KW-0732">Signal</keyword>
<keyword evidence="11" id="KW-0449">Lipoprotein</keyword>
<evidence type="ECO:0000256" key="2">
    <source>
        <dbReference type="ARBA" id="ARBA00007615"/>
    </source>
</evidence>
<dbReference type="STRING" id="288004.AL038_05270"/>
<dbReference type="GO" id="GO:0042953">
    <property type="term" value="P:lipoprotein transport"/>
    <property type="evidence" value="ECO:0007669"/>
    <property type="project" value="InterPro"/>
</dbReference>
<keyword evidence="5 10" id="KW-0813">Transport</keyword>
<protein>
    <recommendedName>
        <fullName evidence="4 10">Outer-membrane lipoprotein carrier protein</fullName>
    </recommendedName>
</protein>
<evidence type="ECO:0000256" key="1">
    <source>
        <dbReference type="ARBA" id="ARBA00004418"/>
    </source>
</evidence>
<keyword evidence="7 10" id="KW-0574">Periplasm</keyword>
<dbReference type="RefSeq" id="WP_062150053.1">
    <property type="nucleotide sequence ID" value="NZ_CP012373.2"/>
</dbReference>
<evidence type="ECO:0000256" key="8">
    <source>
        <dbReference type="ARBA" id="ARBA00022927"/>
    </source>
</evidence>
<dbReference type="EMBL" id="CP018889">
    <property type="protein sequence ID" value="AUI67358.1"/>
    <property type="molecule type" value="Genomic_DNA"/>
</dbReference>
<feature type="chain" id="PRO_5015015251" description="Outer-membrane lipoprotein carrier protein" evidence="10">
    <location>
        <begin position="21"/>
        <end position="203"/>
    </location>
</feature>
<dbReference type="NCBIfam" id="TIGR00547">
    <property type="entry name" value="lolA"/>
    <property type="match status" value="1"/>
</dbReference>
<evidence type="ECO:0000256" key="7">
    <source>
        <dbReference type="ARBA" id="ARBA00022764"/>
    </source>
</evidence>
<dbReference type="PANTHER" id="PTHR35869:SF1">
    <property type="entry name" value="OUTER-MEMBRANE LIPOPROTEIN CARRIER PROTEIN"/>
    <property type="match status" value="1"/>
</dbReference>
<dbReference type="InterPro" id="IPR029046">
    <property type="entry name" value="LolA/LolB/LppX"/>
</dbReference>
<evidence type="ECO:0000256" key="9">
    <source>
        <dbReference type="ARBA" id="ARBA00023186"/>
    </source>
</evidence>
<reference evidence="12" key="1">
    <citation type="submission" date="2016-12" db="EMBL/GenBank/DDBJ databases">
        <title>Complete Genome Sequence of Beggiatoa leptomitiformis D-401.</title>
        <authorList>
            <person name="Fomenkov A."/>
            <person name="Vincze T."/>
            <person name="Grabovich M."/>
            <person name="Anton B.P."/>
            <person name="Dubinina G."/>
            <person name="Orlova M."/>
            <person name="Belousova E."/>
            <person name="Roberts R.J."/>
        </authorList>
    </citation>
    <scope>NUCLEOTIDE SEQUENCE [LARGE SCALE GENOMIC DNA]</scope>
    <source>
        <strain evidence="12">D-401</strain>
    </source>
</reference>
<dbReference type="InterPro" id="IPR018323">
    <property type="entry name" value="OM_lipoprot_carrier_LolA_Pbac"/>
</dbReference>
<keyword evidence="8 10" id="KW-0653">Protein transport</keyword>
<gene>
    <name evidence="10 11" type="primary">lolA</name>
    <name evidence="11" type="ORF">BLE401_00715</name>
</gene>
<evidence type="ECO:0000313" key="12">
    <source>
        <dbReference type="Proteomes" id="UP000234271"/>
    </source>
</evidence>
<dbReference type="PANTHER" id="PTHR35869">
    <property type="entry name" value="OUTER-MEMBRANE LIPOPROTEIN CARRIER PROTEIN"/>
    <property type="match status" value="1"/>
</dbReference>
<dbReference type="Gene3D" id="2.50.20.10">
    <property type="entry name" value="Lipoprotein localisation LolA/LolB/LppX"/>
    <property type="match status" value="1"/>
</dbReference>
<dbReference type="InterPro" id="IPR004564">
    <property type="entry name" value="OM_lipoprot_carrier_LolA-like"/>
</dbReference>
<proteinExistence type="inferred from homology"/>
<organism evidence="11 12">
    <name type="scientific">Beggiatoa leptomitoformis</name>
    <dbReference type="NCBI Taxonomy" id="288004"/>
    <lineage>
        <taxon>Bacteria</taxon>
        <taxon>Pseudomonadati</taxon>
        <taxon>Pseudomonadota</taxon>
        <taxon>Gammaproteobacteria</taxon>
        <taxon>Thiotrichales</taxon>
        <taxon>Thiotrichaceae</taxon>
        <taxon>Beggiatoa</taxon>
    </lineage>
</organism>
<dbReference type="AlphaFoldDB" id="A0A2N9YA65"/>